<dbReference type="RefSeq" id="WP_342077993.1">
    <property type="nucleotide sequence ID" value="NZ_CP151767.2"/>
</dbReference>
<dbReference type="Proteomes" id="UP001470809">
    <property type="component" value="Chromosome"/>
</dbReference>
<evidence type="ECO:0000313" key="3">
    <source>
        <dbReference type="EMBL" id="WZU68702.1"/>
    </source>
</evidence>
<keyword evidence="4" id="KW-1185">Reference proteome</keyword>
<dbReference type="EMBL" id="CP151767">
    <property type="protein sequence ID" value="WZU68702.1"/>
    <property type="molecule type" value="Genomic_DNA"/>
</dbReference>
<feature type="transmembrane region" description="Helical" evidence="1">
    <location>
        <begin position="50"/>
        <end position="71"/>
    </location>
</feature>
<keyword evidence="3" id="KW-0238">DNA-binding</keyword>
<organism evidence="3 4">
    <name type="scientific">Yoonia rhodophyticola</name>
    <dbReference type="NCBI Taxonomy" id="3137370"/>
    <lineage>
        <taxon>Bacteria</taxon>
        <taxon>Pseudomonadati</taxon>
        <taxon>Pseudomonadota</taxon>
        <taxon>Alphaproteobacteria</taxon>
        <taxon>Rhodobacterales</taxon>
        <taxon>Paracoccaceae</taxon>
        <taxon>Yoonia</taxon>
    </lineage>
</organism>
<keyword evidence="1" id="KW-0812">Transmembrane</keyword>
<keyword evidence="1" id="KW-1133">Transmembrane helix</keyword>
<dbReference type="GO" id="GO:0003677">
    <property type="term" value="F:DNA binding"/>
    <property type="evidence" value="ECO:0007669"/>
    <property type="project" value="UniProtKB-KW"/>
</dbReference>
<dbReference type="KEGG" id="yrh:AABB31_07445"/>
<accession>A0AAN0NJP9</accession>
<feature type="transmembrane region" description="Helical" evidence="1">
    <location>
        <begin position="119"/>
        <end position="143"/>
    </location>
</feature>
<dbReference type="Pfam" id="PF04397">
    <property type="entry name" value="LytTR"/>
    <property type="match status" value="1"/>
</dbReference>
<gene>
    <name evidence="3" type="ORF">AABB31_07445</name>
</gene>
<evidence type="ECO:0000256" key="1">
    <source>
        <dbReference type="SAM" id="Phobius"/>
    </source>
</evidence>
<evidence type="ECO:0000259" key="2">
    <source>
        <dbReference type="PROSITE" id="PS50930"/>
    </source>
</evidence>
<feature type="transmembrane region" description="Helical" evidence="1">
    <location>
        <begin position="20"/>
        <end position="38"/>
    </location>
</feature>
<dbReference type="PROSITE" id="PS50930">
    <property type="entry name" value="HTH_LYTTR"/>
    <property type="match status" value="1"/>
</dbReference>
<reference evidence="3" key="1">
    <citation type="submission" date="2024-08" db="EMBL/GenBank/DDBJ databases">
        <title>Phylogenomic analyses of a clade within the roseobacter group suggest taxonomic reassignments of species of the genera Aestuariivita, Citreicella, Loktanella, Nautella, Pelagibaca, Ruegeria, Thalassobius, Thiobacimonas and Tropicibacter, and the proposal o.</title>
        <authorList>
            <person name="Jeon C.O."/>
        </authorList>
    </citation>
    <scope>NUCLEOTIDE SEQUENCE</scope>
    <source>
        <strain evidence="3">SS1-5</strain>
    </source>
</reference>
<proteinExistence type="predicted"/>
<dbReference type="Gene3D" id="2.40.50.1020">
    <property type="entry name" value="LytTr DNA-binding domain"/>
    <property type="match status" value="1"/>
</dbReference>
<feature type="domain" description="HTH LytTR-type" evidence="2">
    <location>
        <begin position="188"/>
        <end position="276"/>
    </location>
</feature>
<protein>
    <submittedName>
        <fullName evidence="3">LytTR family DNA-binding domain-containing protein</fullName>
    </submittedName>
</protein>
<keyword evidence="1" id="KW-0472">Membrane</keyword>
<feature type="transmembrane region" description="Helical" evidence="1">
    <location>
        <begin position="83"/>
        <end position="107"/>
    </location>
</feature>
<name>A0AAN0NJP9_9RHOB</name>
<dbReference type="AlphaFoldDB" id="A0AAN0NJP9"/>
<evidence type="ECO:0000313" key="4">
    <source>
        <dbReference type="Proteomes" id="UP001470809"/>
    </source>
</evidence>
<sequence length="289" mass="32143">MTFQRFLNRLDKETWHNPVLFLAVWSPVLTILILSFDPVLTAELGAFERIAFWFLHVSLLLPLLMFFQDVISEALAARNLNTFILVGLTSLATAIACAPIALALDWLFSPVNDIAAENFQIGLVIAEEIIALVVPIFCVWSLINITRLSMLSVAVIEDVPEEDPSDTAELSDIERAFWTKVPRSLGFDIISLSAEQHYLHVQTTVGHSLILFPIGKAIEAVARVDGMRIHRSHWVALKHVQGLKKDGAKMGCILPGGNLLPVSRNNQHDVSARFEARHLQKAAHSLDET</sequence>
<dbReference type="InterPro" id="IPR007492">
    <property type="entry name" value="LytTR_DNA-bd_dom"/>
</dbReference>
<dbReference type="SMART" id="SM00850">
    <property type="entry name" value="LytTR"/>
    <property type="match status" value="1"/>
</dbReference>